<evidence type="ECO:0000256" key="2">
    <source>
        <dbReference type="SAM" id="Phobius"/>
    </source>
</evidence>
<sequence>MEEKKKKKFIIPLPYTGGNLGKTLMFGLVIVLAVVGAMMLQAKELTQIQEDGYVVEEELSDALKNGVTDPVSQDEVGLYAVSAWQKVYSRLGSYYVGEEQQKFQKTYPEFLESGSGVRFLDDGATLIGEDMVTRLQVYDGLRLNNGNTFGEDGMQADVENFILTSLPNGMYINAQNMTLTYAAVSHTVSADSIVFFDDSEIRYYSREDGSLHYGEITSLMAAEITIGNLHMNYRDFLDLLRNPGSGSGVDNPSDEPASYDDGAEEATASAGTIITTPGKAESLDSLKSESNTEEKEKDQNQQDSVKKDSQNSGNNGNASSENGGNAGRQDNAGNASSGSGSGSSGKDAGNSGSSDSNNSSNSNNGTKDDKKGDSVKDNNAQPGNGEPGQDDSNVTEDPADIGDHVPTITAGDFNTEVYHIRTSVNVDDAYGQLYKITYKLYWGSSDLKTIRLRKSIRSTKLNEDGSMDVDLSLVPPGTTIRVEGTFTYYNNEGEKIEKDFLPEGGVTLKTYSIEEGLQKGLLERITVSYDNTKEILPRSTNGLSLSELTAGVPEIMKEYLYRTAVRITPEGKKDYLDIAWTSSDLRKLKAGTPIAWSSEATVANTDFLSSNTVFHYQILLQDKFGNDLPLQTSAGVSGDLTFYLSGIAATAKRAPIVSITEKRVTNPDADTIGVKNLSIKLNNLDEADLLAEQVATSDGNIARKLWLQVYTIENGEEKAVAIDKLANPDLTTLYDGTWIAIDPEQAEKGNGQQITLHNLPAGKGTIYSFKVYANYNATPDNTQNLPREADVMRASVGEYQSAALAITRLGYAYFTVESTSADTTAEVTAQMTNSTGEALRSLFSRFEIKLIEGNTSGTRGGSEKYTAQLRKKDFYEADGSTPKTFPEDGNYVLASETGKYTITVKGTKGEEIWKTLCRENPVLDIKYQNLNSTLYYQTQINTFVEQGYTGSGIKEHDVTGSANTTTFRMLRLKPEVSRKNFYAVSDFIEIRGLQIYDKDGTITGSTSDQGSSGNVVVQLLYWNDSAWEVSQSQVVSTTADKNSTLPNIRFKGLKNNKTYRVNFIAVSYNQTFSAVNAQSSYELDVVQDEWTLTTGKGITSSLALMGASEALAYVDEGSIESLNLIDSDKIETGYYLESNGKKTEISSTSWWVTDYVKVTPGDVLMLYRVNQTSDCPYISFYTGQSEDTALPLWGSNYRMIIRCSTYRANYGDRFGAMDYALIQIPEDAQYMRFSMTSNTTYQSGPSATRLMSLTDMGLMKDNNPYKIFNGNELYQEAWKDSSSSVKESTMFNVQTKKEVSNGSYSLSKKISVTPGHYYVKTGGQPTEQAYVGFYDSDDKIIDVYDKIYMGFKFQAPAGAAYMRIADYKDAVNLGNSNQKYAKLKVWEYNQEMIESGKILQADTNGKFYANVRSTINDPSGDLKKDINNNTRSYTIRWYQAEGIDGADTSDQVLYDETYSFDTESEIRHHQKELDGYCSYDVTLWVELYGEEILLSELHFTTEETTYSIANDADLAKLSMFPYGKFVVVEDFETSRTGAVVSNFYGKIDAQGHTITKTRMDAPLIGTLRDGAEISNLHLNWKVQLTTGYRDRGALVTNNYGTVKNIIMEYNLQGAFPLGVIGGAAYSNYGTIENFAVVYNTDLTAHDNFGGICRGNYSGGIVKNGYAYVGSSIRVNFASAEYLGNPANVTSTNGTVVGYNFDGALVQNVYMVGNVNVEKQNSSWNTASSALVVGYNRGTVQNVIARGDRYAYSINAETNVQSKLEPFYGGGGITVGTHGGSWSEKNVYYISPTSTEYKSYTSQVKADDSDLWNLSIMNDLLNGEGQFNVEEDIQAGYYPKVRMEDNMMEQQPSITLPGTVGTSVPEALDAVLVESGVDEQGNDYVISNIRFINSRKRQITAITIDGLDCQIVGYPDSESGYAVQVKLTNPQTFRSEYELKSFEYKISAIGDATKTVEYGATLPNGAKYLQIEFWKSISNVEEWNEAFSEDKIDLAGNYQITADIDFSGTSADKVAQISRKSLGSGNYEVFTGSLRGAAGADRIGTPTLRNYPAEKGYIIEAMEGSSLTNLKIDGLTLAVTGVNTNMGLIGTASQTDISHVELHNVEISSASSAAGALAGTLKDSTVSYSSATGVAITTAQPEGTAYSLAVGGLLGNLNNTQVNSCYASGVEITAHAGGSVSGIGGLIGNTTGNGSTEDSYAVGSIDSSFGSAGGLVGNSECRIRRAWTDVDIVSVANNIGGILGTANKSMSITSTFAAGEIYSKTGAIDKVGRIYGSGIGTAKVTASRCFAYEGQNINGKQNTDRLDAYALMSADTMSGANAKIGWSRRVGLGSGFRLLGSDSPESVYGLLPYLRDEDGSGLLSGQTPHLMKDQALKMNKVIAAKDVPGKTDSTYPYQLNISFVQSKEKELYTVESVAVEGMNVAEPEGGNYEPDTKTQESETDGTVTTQFYVYTGLVSYQDNYRVTLKVKKGNAEQTLSGVLQFEEKDIPYLEIHNIAEWKKYLGSNAGEQNLGQSYQNIRIAGEVNFEEMTSTQLRNYLNVRAAKVTATEAGKLTNLTYSAARAGEAVFADISGNLDSLAFENMSLDVSSYGGSSIGIIGHLQGNGEKLKFTNITVKAGAATEVGTIGTTEGALTDITLHNINVTASGNYVGGLTGVSRGNISNVTLTGDVSGTAANPTYGTNIINIGSYLGTGGLVGAPYAAFEKISVSGTHVSGYQYVGGVSGYTNDNTNNDITVGSDGISVDASGEKIYDVFVESTSYYVGGVSGYGTSGSHGMDCNYFKNVTVQNARVTTRGSEASGIARVISAEDVTVKDSYIYAASSLAGGVTSSWSTVYRAAVTDSIISAGNYAGGIGGGYVYTYDCTITGSTITAGKYAGGVLGSSYSTTINSTGVVDCTIGSAESLYMGGLLGGCYEGSGIQCYAVIYNSFSKDTTVMASNGAGGIAGYARGGNYQNIYSNAEVTARENAGGFAGLVDGYIMNNHANRRIHVDGFYFRGTVTAKLKNAGAFAGTYNHGTQQKNSDGTLYLNEKVPTQINADTVKEDGSVVDPGTVYIQRIILAPDSVTAATGTTAKLVANFERKTEDGSGIAQDEVGTTAGEIKNFYIWDGFNTDGKSRLGSKPVTASELGSQRFYEELGFNANTWNYMGLSETGLTDAAIVPQEKGTFQLNVGTKEKGGLEDGEYNAEVSTGNYVQDDSMVLWLDALNNTGSGFDPDAAYWTNLATVGQTDENGDEKEPESYQLKNFAKGSWKSNGLYLTGYREYIDTIDNGELGHKIRTDENGQYTGATISMMLKMDDDRHNIDNYVIYNRSSVLGGFELCFRRDGCTILYADNTALNASKAGTLADGFYGSWPALYKSDSGKNIGGKYVQLTMVYKTYLGATSADNTMDFTMYLDGQELYNVRRTGGFESRYGNLLRFGGTSWSSDTYGSMKGTIGSIMGYDRDLSADEVAQNARANQMRYNSAASLRGDTVNKDTVSSGSNVVSKTITVDNGKATLDLTREQLDQLLVSADPDDPNAEADGRQLNVRIKTADNSYLGGSVVYPLSKFAPTVKSTAYSDAECKTPAADVNTAAGTDGDGSGWNFDNKPYVKVGEITGATGSVTVDSYQWYSSSTGGYDGTKIAGQTSNTMQLTGSGYYYCRIEGTETYIDTTTGEKDTRTVYGYTKVYRHKTVSYMPYLRSRQSNLNYRTLSAQEGYYTNSAGEKVYYSSTDAVCSGGVPVPGDASTLSLMRAMWLMGSASEPAPAVQAYASGVNTLNVEFDSNIPFEDENYFGTTWFTIEADGQDVVLPEGTLTPMTFTDLDGKERTGYYIDTRVYSLTYDFQTELTITTWSEFFDAMTGDSYLDSQSCEVTPEQAARRVMTWGDAYAYINNKDMINGNIGRITHDGGFVNLYGGQALTTDGQIVDMSDLEPVEKLKTKEAEASEDSESDSETAESDDAKVESTGTATVVERDVNYEAAETALTILPESVPLYTGEYEGYGIRTYAGFTQTMDGAGETYVSSRQLFVKNGQLFTMDVSATDGNVADGYILDTYQDYRYMTVLKAAEPHDLSDVEQPIHYPSDFANYNIAHISNTLDNSSDNHIVMGYYSHGTVWGFNYFTGEWLDLGSDANGGNFVTYLLGTIRAKFFNTLPVVNPEYQNALQLETNLGVYLLENADELPEGARSGYGDTVDDGSLLSLDTEKAIPIDHPGVTNANGDIAESGGDQEEGTALAQTDTSVASEDRALAEASEEELQTPGGVLQKVNDDTQTDEADKAQTDAALDENSESGSSSMTKVGVDDAQQAVTGAGAAADADGTRAYGQGAEDVEAPEELIDGDSTADGTAVTEDAADGRQLADASLTTVYNASTGNYGVYTTEDILTATDEKLQTVDTRLVMMGADLTPIYIDQTSTLTEKEQNGIRVLLVISGGVVVLLAGMMLVHTRKRKRR</sequence>
<evidence type="ECO:0000313" key="3">
    <source>
        <dbReference type="EMBL" id="MCC2124986.1"/>
    </source>
</evidence>
<dbReference type="InterPro" id="IPR013320">
    <property type="entry name" value="ConA-like_dom_sf"/>
</dbReference>
<feature type="compositionally biased region" description="Low complexity" evidence="1">
    <location>
        <begin position="330"/>
        <end position="365"/>
    </location>
</feature>
<feature type="compositionally biased region" description="Basic and acidic residues" evidence="1">
    <location>
        <begin position="366"/>
        <end position="376"/>
    </location>
</feature>
<feature type="region of interest" description="Disordered" evidence="1">
    <location>
        <begin position="4191"/>
        <end position="4278"/>
    </location>
</feature>
<reference evidence="3 4" key="1">
    <citation type="submission" date="2021-10" db="EMBL/GenBank/DDBJ databases">
        <title>Anaerobic single-cell dispensing facilitates the cultivation of human gut bacteria.</title>
        <authorList>
            <person name="Afrizal A."/>
        </authorList>
    </citation>
    <scope>NUCLEOTIDE SEQUENCE [LARGE SCALE GENOMIC DNA]</scope>
    <source>
        <strain evidence="3 4">CLA-AA-H276</strain>
    </source>
</reference>
<name>A0AAE3DAY3_9FIRM</name>
<feature type="region of interest" description="Disordered" evidence="1">
    <location>
        <begin position="245"/>
        <end position="409"/>
    </location>
</feature>
<protein>
    <submittedName>
        <fullName evidence="3">LamG domain-containing protein</fullName>
    </submittedName>
</protein>
<evidence type="ECO:0000313" key="4">
    <source>
        <dbReference type="Proteomes" id="UP001198220"/>
    </source>
</evidence>
<proteinExistence type="predicted"/>
<dbReference type="Gene3D" id="2.160.20.110">
    <property type="match status" value="3"/>
</dbReference>
<feature type="region of interest" description="Disordered" evidence="1">
    <location>
        <begin position="3920"/>
        <end position="3950"/>
    </location>
</feature>
<feature type="compositionally biased region" description="Acidic residues" evidence="1">
    <location>
        <begin position="3927"/>
        <end position="3940"/>
    </location>
</feature>
<dbReference type="SUPFAM" id="SSF49899">
    <property type="entry name" value="Concanavalin A-like lectins/glucanases"/>
    <property type="match status" value="1"/>
</dbReference>
<evidence type="ECO:0000256" key="1">
    <source>
        <dbReference type="SAM" id="MobiDB-lite"/>
    </source>
</evidence>
<feature type="transmembrane region" description="Helical" evidence="2">
    <location>
        <begin position="4404"/>
        <end position="4424"/>
    </location>
</feature>
<feature type="compositionally biased region" description="Low complexity" evidence="1">
    <location>
        <begin position="311"/>
        <end position="323"/>
    </location>
</feature>
<organism evidence="3 4">
    <name type="scientific">Hominiventricola filiformis</name>
    <dbReference type="NCBI Taxonomy" id="2885352"/>
    <lineage>
        <taxon>Bacteria</taxon>
        <taxon>Bacillati</taxon>
        <taxon>Bacillota</taxon>
        <taxon>Clostridia</taxon>
        <taxon>Lachnospirales</taxon>
        <taxon>Lachnospiraceae</taxon>
        <taxon>Hominiventricola</taxon>
    </lineage>
</organism>
<gene>
    <name evidence="3" type="ORF">LKD36_02200</name>
</gene>
<dbReference type="Proteomes" id="UP001198220">
    <property type="component" value="Unassembled WGS sequence"/>
</dbReference>
<comment type="caution">
    <text evidence="3">The sequence shown here is derived from an EMBL/GenBank/DDBJ whole genome shotgun (WGS) entry which is preliminary data.</text>
</comment>
<dbReference type="EMBL" id="JAJEPS010000001">
    <property type="protein sequence ID" value="MCC2124986.1"/>
    <property type="molecule type" value="Genomic_DNA"/>
</dbReference>
<feature type="transmembrane region" description="Helical" evidence="2">
    <location>
        <begin position="20"/>
        <end position="40"/>
    </location>
</feature>
<accession>A0AAE3DAY3</accession>
<keyword evidence="2" id="KW-1133">Transmembrane helix</keyword>
<keyword evidence="2" id="KW-0812">Transmembrane</keyword>
<feature type="compositionally biased region" description="Basic and acidic residues" evidence="1">
    <location>
        <begin position="281"/>
        <end position="309"/>
    </location>
</feature>
<keyword evidence="4" id="KW-1185">Reference proteome</keyword>
<keyword evidence="2" id="KW-0472">Membrane</keyword>
<dbReference type="RefSeq" id="WP_308458486.1">
    <property type="nucleotide sequence ID" value="NZ_JAJEPS010000001.1"/>
</dbReference>